<dbReference type="InterPro" id="IPR012334">
    <property type="entry name" value="Pectin_lyas_fold"/>
</dbReference>
<evidence type="ECO:0000313" key="5">
    <source>
        <dbReference type="Proteomes" id="UP000188181"/>
    </source>
</evidence>
<proteinExistence type="predicted"/>
<evidence type="ECO:0000259" key="3">
    <source>
        <dbReference type="Pfam" id="PF13229"/>
    </source>
</evidence>
<dbReference type="InterPro" id="IPR011050">
    <property type="entry name" value="Pectin_lyase_fold/virulence"/>
</dbReference>
<evidence type="ECO:0000313" key="4">
    <source>
        <dbReference type="EMBL" id="AQQ70554.1"/>
    </source>
</evidence>
<dbReference type="NCBIfam" id="NF041518">
    <property type="entry name" value="choice_anch_Q"/>
    <property type="match status" value="1"/>
</dbReference>
<dbReference type="AlphaFoldDB" id="A0A1Q2MD25"/>
<dbReference type="InterPro" id="IPR039448">
    <property type="entry name" value="Beta_helix"/>
</dbReference>
<feature type="compositionally biased region" description="Low complexity" evidence="1">
    <location>
        <begin position="716"/>
        <end position="727"/>
    </location>
</feature>
<accession>A0A1Q2MD25</accession>
<dbReference type="STRING" id="1851148.SMSP2_00906"/>
<dbReference type="Proteomes" id="UP000188181">
    <property type="component" value="Chromosome"/>
</dbReference>
<sequence length="744" mass="78969" precursor="true">MKNKFLLTFIMALCFAGVSIAGDFVETFDYASQSEFEMTYWDDFTNSSAGTSLIYDVTGGGLRGLELTSSNANAYCYVGFEKNFDTPVTGDFILEMDMSWGDLTGGIAGLKAIFTTLSEIPTPADQKAFGLGIWGRGIEESKYTISYSLDPTVMPVFAGDMTRSDAIGPSNSSGTLKLIRVADEGSLYWNDELIVTATMTTSAIDVMYIGFTGYCPAYTTGEYGLNDMTFDEITIVEQEIVPGTIDAVVGETNLAEGETTSYSLGLSRAPNSPVDILIETDDNVMIDVGEGYVNSATLNFTGTSYDPVTVNVWAVENDGLEGYDQLSVINHTVDTEDTGYLNAGFTDENLNYQGVSGALAFYVNDTECGAWGFYAADLNQDCDVSMADFAIMASNWLNSTVPFADGAEDLLIICENQNTGQGYHSIQRALDSSSSGDTIVVYEGQYDGPIIIPAHDLTLTHAAGLSAADVVINGPLDNAAILLTHGGTTPQYTCTISGLMITGGYQAILGGSTATAILNGCVIEGITQPGTTAPDIELIEDFVGEINDCYIANNTMVKAGVLRADPGGTVTVRRTLFENNNTGATSRGLIASSLAYVENSIFTGNTCSAMFYYCYEGSSFVNNTMYDNDCYYAVLAGNQTVDFYNNIDFANADRTPIVGSGTFDIATGSNVENNIFDNTLDASLSATNIYHAAADTLFADPANGILTPASGSPAIDAGDAAAAPADDFTGNSRDDNPDIGAVEF</sequence>
<dbReference type="OrthoDB" id="9801455at2"/>
<organism evidence="4 5">
    <name type="scientific">Limihaloglobus sulfuriphilus</name>
    <dbReference type="NCBI Taxonomy" id="1851148"/>
    <lineage>
        <taxon>Bacteria</taxon>
        <taxon>Pseudomonadati</taxon>
        <taxon>Planctomycetota</taxon>
        <taxon>Phycisphaerae</taxon>
        <taxon>Sedimentisphaerales</taxon>
        <taxon>Sedimentisphaeraceae</taxon>
        <taxon>Limihaloglobus</taxon>
    </lineage>
</organism>
<feature type="region of interest" description="Disordered" evidence="1">
    <location>
        <begin position="716"/>
        <end position="744"/>
    </location>
</feature>
<name>A0A1Q2MD25_9BACT</name>
<keyword evidence="5" id="KW-1185">Reference proteome</keyword>
<dbReference type="Gene3D" id="2.160.20.10">
    <property type="entry name" value="Single-stranded right-handed beta-helix, Pectin lyase-like"/>
    <property type="match status" value="1"/>
</dbReference>
<feature type="domain" description="Right handed beta helix" evidence="3">
    <location>
        <begin position="488"/>
        <end position="646"/>
    </location>
</feature>
<evidence type="ECO:0000256" key="1">
    <source>
        <dbReference type="SAM" id="MobiDB-lite"/>
    </source>
</evidence>
<dbReference type="EMBL" id="CP019646">
    <property type="protein sequence ID" value="AQQ70554.1"/>
    <property type="molecule type" value="Genomic_DNA"/>
</dbReference>
<reference evidence="5" key="1">
    <citation type="submission" date="2017-02" db="EMBL/GenBank/DDBJ databases">
        <title>Comparative genomics and description of representatives of a novel lineage of planctomycetes thriving in anoxic sediments.</title>
        <authorList>
            <person name="Spring S."/>
            <person name="Bunk B."/>
            <person name="Sproer C."/>
        </authorList>
    </citation>
    <scope>NUCLEOTIDE SEQUENCE [LARGE SCALE GENOMIC DNA]</scope>
    <source>
        <strain evidence="5">SM-Chi-D1</strain>
    </source>
</reference>
<dbReference type="KEGG" id="pbas:SMSP2_00906"/>
<feature type="chain" id="PRO_5013338076" description="Right handed beta helix domain-containing protein" evidence="2">
    <location>
        <begin position="22"/>
        <end position="744"/>
    </location>
</feature>
<protein>
    <recommendedName>
        <fullName evidence="3">Right handed beta helix domain-containing protein</fullName>
    </recommendedName>
</protein>
<dbReference type="Pfam" id="PF13229">
    <property type="entry name" value="Beta_helix"/>
    <property type="match status" value="1"/>
</dbReference>
<keyword evidence="2" id="KW-0732">Signal</keyword>
<evidence type="ECO:0000256" key="2">
    <source>
        <dbReference type="SAM" id="SignalP"/>
    </source>
</evidence>
<dbReference type="SUPFAM" id="SSF51126">
    <property type="entry name" value="Pectin lyase-like"/>
    <property type="match status" value="1"/>
</dbReference>
<feature type="signal peptide" evidence="2">
    <location>
        <begin position="1"/>
        <end position="21"/>
    </location>
</feature>
<dbReference type="InterPro" id="IPR059226">
    <property type="entry name" value="Choice_anch_Q_dom"/>
</dbReference>
<dbReference type="RefSeq" id="WP_146682809.1">
    <property type="nucleotide sequence ID" value="NZ_CP019646.1"/>
</dbReference>
<gene>
    <name evidence="4" type="ORF">SMSP2_00906</name>
</gene>